<reference evidence="1" key="2">
    <citation type="journal article" date="2021" name="PeerJ">
        <title>Extensive microbial diversity within the chicken gut microbiome revealed by metagenomics and culture.</title>
        <authorList>
            <person name="Gilroy R."/>
            <person name="Ravi A."/>
            <person name="Getino M."/>
            <person name="Pursley I."/>
            <person name="Horton D.L."/>
            <person name="Alikhan N.F."/>
            <person name="Baker D."/>
            <person name="Gharbi K."/>
            <person name="Hall N."/>
            <person name="Watson M."/>
            <person name="Adriaenssens E.M."/>
            <person name="Foster-Nyarko E."/>
            <person name="Jarju S."/>
            <person name="Secka A."/>
            <person name="Antonio M."/>
            <person name="Oren A."/>
            <person name="Chaudhuri R.R."/>
            <person name="La Ragione R."/>
            <person name="Hildebrand F."/>
            <person name="Pallen M.J."/>
        </authorList>
    </citation>
    <scope>NUCLEOTIDE SEQUENCE</scope>
    <source>
        <strain evidence="1">ChiHjej13B12-12457</strain>
    </source>
</reference>
<dbReference type="SUPFAM" id="SSF52540">
    <property type="entry name" value="P-loop containing nucleoside triphosphate hydrolases"/>
    <property type="match status" value="1"/>
</dbReference>
<accession>A0A9D1DZW4</accession>
<dbReference type="PANTHER" id="PTHR34301">
    <property type="entry name" value="DNA-BINDING PROTEIN-RELATED"/>
    <property type="match status" value="1"/>
</dbReference>
<gene>
    <name evidence="1" type="ORF">IAC94_00590</name>
</gene>
<keyword evidence="1" id="KW-0547">Nucleotide-binding</keyword>
<dbReference type="EMBL" id="DVHI01000013">
    <property type="protein sequence ID" value="HIR62008.1"/>
    <property type="molecule type" value="Genomic_DNA"/>
</dbReference>
<organism evidence="1 2">
    <name type="scientific">Candidatus Coprenecus avistercoris</name>
    <dbReference type="NCBI Taxonomy" id="2840730"/>
    <lineage>
        <taxon>Bacteria</taxon>
        <taxon>Pseudomonadati</taxon>
        <taxon>Bacteroidota</taxon>
        <taxon>Bacteroidia</taxon>
        <taxon>Bacteroidales</taxon>
        <taxon>Rikenellaceae</taxon>
        <taxon>Rikenellaceae incertae sedis</taxon>
        <taxon>Candidatus Coprenecus</taxon>
    </lineage>
</organism>
<name>A0A9D1DZW4_9BACT</name>
<dbReference type="Proteomes" id="UP000886744">
    <property type="component" value="Unassembled WGS sequence"/>
</dbReference>
<dbReference type="InterPro" id="IPR027417">
    <property type="entry name" value="P-loop_NTPase"/>
</dbReference>
<protein>
    <submittedName>
        <fullName evidence="1">ATP-binding protein</fullName>
    </submittedName>
</protein>
<keyword evidence="1" id="KW-0067">ATP-binding</keyword>
<dbReference type="PANTHER" id="PTHR34301:SF8">
    <property type="entry name" value="ATPASE DOMAIN-CONTAINING PROTEIN"/>
    <property type="match status" value="1"/>
</dbReference>
<evidence type="ECO:0000313" key="2">
    <source>
        <dbReference type="Proteomes" id="UP000886744"/>
    </source>
</evidence>
<sequence>MNPFIIVGDVPKEYFCDRVAESDHIIRSVTGGANMCLVSERRLGKSKLIRFCYDREEISDRYYTFYVDILHTACFQEFTYEFGQAVFNRLRSRSRKMLQNFVQGLKSINAEFGFDPVSGLPTFSLGLGDISRPEYTLTEIFQCLEQADRPCIVTFNEFQQIGKYPEKNIEALLRSHIQHLGNVHFIFSGSETHMLSQMFMSSARPFYHSASMLELKPIDPEKYSEFVIRHFEKGKKRIAPEAVGKVYGLFEGNTYCMQKTFHEAYATVPEGGECTVAILRETVDSIIEEASVGYRMMLSDIPLRQKELLYAVAGDVRAHKIMGVDFLRRHSLASSSAVQTAAAKLTSMELLAVRDGVYYVPDILLRMFLQRLMNPQKEFFPEE</sequence>
<comment type="caution">
    <text evidence="1">The sequence shown here is derived from an EMBL/GenBank/DDBJ whole genome shotgun (WGS) entry which is preliminary data.</text>
</comment>
<evidence type="ECO:0000313" key="1">
    <source>
        <dbReference type="EMBL" id="HIR62008.1"/>
    </source>
</evidence>
<proteinExistence type="predicted"/>
<dbReference type="Gene3D" id="3.40.50.300">
    <property type="entry name" value="P-loop containing nucleotide triphosphate hydrolases"/>
    <property type="match status" value="1"/>
</dbReference>
<dbReference type="GO" id="GO:0005524">
    <property type="term" value="F:ATP binding"/>
    <property type="evidence" value="ECO:0007669"/>
    <property type="project" value="UniProtKB-KW"/>
</dbReference>
<reference evidence="1" key="1">
    <citation type="submission" date="2020-10" db="EMBL/GenBank/DDBJ databases">
        <authorList>
            <person name="Gilroy R."/>
        </authorList>
    </citation>
    <scope>NUCLEOTIDE SEQUENCE</scope>
    <source>
        <strain evidence="1">ChiHjej13B12-12457</strain>
    </source>
</reference>
<dbReference type="AlphaFoldDB" id="A0A9D1DZW4"/>